<name>A0ABY0MNV4_9BACT</name>
<evidence type="ECO:0008006" key="3">
    <source>
        <dbReference type="Google" id="ProtNLM"/>
    </source>
</evidence>
<dbReference type="Pfam" id="PF02643">
    <property type="entry name" value="DUF192"/>
    <property type="match status" value="1"/>
</dbReference>
<comment type="caution">
    <text evidence="1">The sequence shown here is derived from an EMBL/GenBank/DDBJ whole genome shotgun (WGS) entry which is preliminary data.</text>
</comment>
<evidence type="ECO:0000313" key="2">
    <source>
        <dbReference type="Proteomes" id="UP000198717"/>
    </source>
</evidence>
<dbReference type="PROSITE" id="PS51257">
    <property type="entry name" value="PROKAR_LIPOPROTEIN"/>
    <property type="match status" value="1"/>
</dbReference>
<accession>A0ABY0MNV4</accession>
<dbReference type="PANTHER" id="PTHR37953:SF1">
    <property type="entry name" value="UPF0127 PROTEIN MJ1496"/>
    <property type="match status" value="1"/>
</dbReference>
<dbReference type="EMBL" id="FNAJ01000003">
    <property type="protein sequence ID" value="SDD93458.1"/>
    <property type="molecule type" value="Genomic_DNA"/>
</dbReference>
<dbReference type="InterPro" id="IPR003795">
    <property type="entry name" value="DUF192"/>
</dbReference>
<reference evidence="1 2" key="1">
    <citation type="submission" date="2016-10" db="EMBL/GenBank/DDBJ databases">
        <authorList>
            <person name="Varghese N."/>
            <person name="Submissions S."/>
        </authorList>
    </citation>
    <scope>NUCLEOTIDE SEQUENCE [LARGE SCALE GENOMIC DNA]</scope>
    <source>
        <strain evidence="1 2">DSM 2260</strain>
    </source>
</reference>
<sequence length="185" mass="20218">MKHGLRWMVVAVPLLASGCQQEAQGSAPRATPKAAAPRPRVTDVTAEDYVMQPLPRGHVRLEDAFGGARRVEVEIAATAGTRARGMMWRKELAEGKGMLFLFPHEEVQGFWMRNTLIPLDMIFITSDLRVAGIVSRAVPRSLESRSVGVPSQYVLEVPGGWTEKVGIRKGSPVRFEGVAGMAIEP</sequence>
<keyword evidence="2" id="KW-1185">Reference proteome</keyword>
<evidence type="ECO:0000313" key="1">
    <source>
        <dbReference type="EMBL" id="SDD93458.1"/>
    </source>
</evidence>
<dbReference type="PANTHER" id="PTHR37953">
    <property type="entry name" value="UPF0127 PROTEIN MJ1496"/>
    <property type="match status" value="1"/>
</dbReference>
<dbReference type="Gene3D" id="2.60.120.1140">
    <property type="entry name" value="Protein of unknown function DUF192"/>
    <property type="match status" value="1"/>
</dbReference>
<proteinExistence type="predicted"/>
<gene>
    <name evidence="1" type="ORF">SAMN04488504_103305</name>
</gene>
<protein>
    <recommendedName>
        <fullName evidence="3">DUF192 domain-containing protein</fullName>
    </recommendedName>
</protein>
<dbReference type="Proteomes" id="UP000198717">
    <property type="component" value="Unassembled WGS sequence"/>
</dbReference>
<dbReference type="InterPro" id="IPR038695">
    <property type="entry name" value="Saro_0823-like_sf"/>
</dbReference>
<organism evidence="1 2">
    <name type="scientific">Myxococcus virescens</name>
    <dbReference type="NCBI Taxonomy" id="83456"/>
    <lineage>
        <taxon>Bacteria</taxon>
        <taxon>Pseudomonadati</taxon>
        <taxon>Myxococcota</taxon>
        <taxon>Myxococcia</taxon>
        <taxon>Myxococcales</taxon>
        <taxon>Cystobacterineae</taxon>
        <taxon>Myxococcaceae</taxon>
        <taxon>Myxococcus</taxon>
    </lineage>
</organism>